<accession>A0A6J5M0G5</accession>
<gene>
    <name evidence="1" type="ORF">UFOVP325_42</name>
    <name evidence="2" type="ORF">UFOVP430_37</name>
</gene>
<proteinExistence type="predicted"/>
<organism evidence="1">
    <name type="scientific">uncultured Caudovirales phage</name>
    <dbReference type="NCBI Taxonomy" id="2100421"/>
    <lineage>
        <taxon>Viruses</taxon>
        <taxon>Duplodnaviria</taxon>
        <taxon>Heunggongvirae</taxon>
        <taxon>Uroviricota</taxon>
        <taxon>Caudoviricetes</taxon>
        <taxon>Peduoviridae</taxon>
        <taxon>Maltschvirus</taxon>
        <taxon>Maltschvirus maltsch</taxon>
    </lineage>
</organism>
<dbReference type="EMBL" id="LR796481">
    <property type="protein sequence ID" value="CAB4147631.1"/>
    <property type="molecule type" value="Genomic_DNA"/>
</dbReference>
<evidence type="ECO:0000313" key="1">
    <source>
        <dbReference type="EMBL" id="CAB4137479.1"/>
    </source>
</evidence>
<name>A0A6J5M0G5_9CAUD</name>
<dbReference type="EMBL" id="LR796338">
    <property type="protein sequence ID" value="CAB4137479.1"/>
    <property type="molecule type" value="Genomic_DNA"/>
</dbReference>
<reference evidence="1" key="1">
    <citation type="submission" date="2020-04" db="EMBL/GenBank/DDBJ databases">
        <authorList>
            <person name="Chiriac C."/>
            <person name="Salcher M."/>
            <person name="Ghai R."/>
            <person name="Kavagutti S V."/>
        </authorList>
    </citation>
    <scope>NUCLEOTIDE SEQUENCE</scope>
</reference>
<protein>
    <submittedName>
        <fullName evidence="1">Uncharacterized protein</fullName>
    </submittedName>
</protein>
<evidence type="ECO:0000313" key="2">
    <source>
        <dbReference type="EMBL" id="CAB4147631.1"/>
    </source>
</evidence>
<sequence length="63" mass="7257">MGRYIIEYTATTKYSVEFTADSAEDAKLQAESVLHPLQLDDSVQQWLIEYDEEWDTDEIAKVG</sequence>